<keyword evidence="7" id="KW-0175">Coiled coil</keyword>
<dbReference type="EMBL" id="WUEK01000001">
    <property type="protein sequence ID" value="MXG88444.1"/>
    <property type="molecule type" value="Genomic_DNA"/>
</dbReference>
<feature type="coiled-coil region" evidence="7">
    <location>
        <begin position="39"/>
        <end position="91"/>
    </location>
</feature>
<sequence length="441" mass="46296">MRSFPSAAGRRTTAPVALLLTLLTALVCAVAAYAGPLAHADEKDDLEKQKDQVQSQIEQAQHDAEEASKAVDAAEKALAQAESDLVTAQGRLGTAQDAAAAATAQLTQAEALDAQMQASLVAAQAALTQAKAELAAGQDALTAQQAKVKQTVVDIYQQGSPQLMAITGYLSAQTPADLTRKLEYADNVIHDQGTLFAQLHEAEVALSAKKDAVKAAEVTAAGQADEAAQHLVTVQELKADADAAAAAAYAAQEQVTVTVAAREKAQRKAERARKADLAELEALKKQEERIKQRIIAAAAADTSTGYVGADDGFLLPPVTGPVTSPFGYRIHPIYGYWGLHDGTDFGVSCGEGMRAAADGKVIERYYSAVYGNRLYVSVGKVNGHALTVVYNHATSYTVDVGDSVKRGQVVGYVGSTGWSTGCHLHFTVLQDGTAVDPMGYL</sequence>
<dbReference type="SUPFAM" id="SSF57997">
    <property type="entry name" value="Tropomyosin"/>
    <property type="match status" value="1"/>
</dbReference>
<keyword evidence="6" id="KW-0482">Metalloprotease</keyword>
<dbReference type="PANTHER" id="PTHR21666">
    <property type="entry name" value="PEPTIDASE-RELATED"/>
    <property type="match status" value="1"/>
</dbReference>
<evidence type="ECO:0000256" key="3">
    <source>
        <dbReference type="ARBA" id="ARBA00022723"/>
    </source>
</evidence>
<dbReference type="InterPro" id="IPR011055">
    <property type="entry name" value="Dup_hybrid_motif"/>
</dbReference>
<evidence type="ECO:0000256" key="7">
    <source>
        <dbReference type="SAM" id="Coils"/>
    </source>
</evidence>
<feature type="chain" id="PRO_5027098369" evidence="8">
    <location>
        <begin position="41"/>
        <end position="441"/>
    </location>
</feature>
<proteinExistence type="predicted"/>
<dbReference type="AlphaFoldDB" id="A0A6L7F0Q8"/>
<comment type="cofactor">
    <cofactor evidence="1">
        <name>Zn(2+)</name>
        <dbReference type="ChEBI" id="CHEBI:29105"/>
    </cofactor>
</comment>
<dbReference type="Proteomes" id="UP000473325">
    <property type="component" value="Unassembled WGS sequence"/>
</dbReference>
<dbReference type="GO" id="GO:0006508">
    <property type="term" value="P:proteolysis"/>
    <property type="evidence" value="ECO:0007669"/>
    <property type="project" value="UniProtKB-KW"/>
</dbReference>
<evidence type="ECO:0000313" key="11">
    <source>
        <dbReference type="Proteomes" id="UP000473325"/>
    </source>
</evidence>
<name>A0A6L7F0Q8_9ACTN</name>
<dbReference type="Gene3D" id="1.20.120.330">
    <property type="entry name" value="Nucleotidyltransferases domain 2"/>
    <property type="match status" value="1"/>
</dbReference>
<evidence type="ECO:0000256" key="1">
    <source>
        <dbReference type="ARBA" id="ARBA00001947"/>
    </source>
</evidence>
<comment type="caution">
    <text evidence="10">The sequence shown here is derived from an EMBL/GenBank/DDBJ whole genome shotgun (WGS) entry which is preliminary data.</text>
</comment>
<organism evidence="10 11">
    <name type="scientific">Nocardioides flavescens</name>
    <dbReference type="NCBI Taxonomy" id="2691959"/>
    <lineage>
        <taxon>Bacteria</taxon>
        <taxon>Bacillati</taxon>
        <taxon>Actinomycetota</taxon>
        <taxon>Actinomycetes</taxon>
        <taxon>Propionibacteriales</taxon>
        <taxon>Nocardioidaceae</taxon>
        <taxon>Nocardioides</taxon>
    </lineage>
</organism>
<gene>
    <name evidence="10" type="ORF">GRQ65_02650</name>
</gene>
<keyword evidence="2" id="KW-0645">Protease</keyword>
<evidence type="ECO:0000256" key="6">
    <source>
        <dbReference type="ARBA" id="ARBA00023049"/>
    </source>
</evidence>
<dbReference type="GO" id="GO:0004222">
    <property type="term" value="F:metalloendopeptidase activity"/>
    <property type="evidence" value="ECO:0007669"/>
    <property type="project" value="TreeGrafter"/>
</dbReference>
<dbReference type="Pfam" id="PF01551">
    <property type="entry name" value="Peptidase_M23"/>
    <property type="match status" value="1"/>
</dbReference>
<evidence type="ECO:0000256" key="8">
    <source>
        <dbReference type="SAM" id="SignalP"/>
    </source>
</evidence>
<protein>
    <submittedName>
        <fullName evidence="10">Peptidoglycan DD-metalloendopeptidase family protein</fullName>
    </submittedName>
</protein>
<keyword evidence="4" id="KW-0378">Hydrolase</keyword>
<dbReference type="GO" id="GO:0046872">
    <property type="term" value="F:metal ion binding"/>
    <property type="evidence" value="ECO:0007669"/>
    <property type="project" value="UniProtKB-KW"/>
</dbReference>
<feature type="domain" description="M23ase beta-sheet core" evidence="9">
    <location>
        <begin position="339"/>
        <end position="437"/>
    </location>
</feature>
<keyword evidence="8" id="KW-0732">Signal</keyword>
<feature type="coiled-coil region" evidence="7">
    <location>
        <begin position="266"/>
        <end position="300"/>
    </location>
</feature>
<dbReference type="PANTHER" id="PTHR21666:SF288">
    <property type="entry name" value="CELL DIVISION PROTEIN YTFB"/>
    <property type="match status" value="1"/>
</dbReference>
<dbReference type="InterPro" id="IPR016047">
    <property type="entry name" value="M23ase_b-sheet_dom"/>
</dbReference>
<keyword evidence="11" id="KW-1185">Reference proteome</keyword>
<evidence type="ECO:0000256" key="4">
    <source>
        <dbReference type="ARBA" id="ARBA00022801"/>
    </source>
</evidence>
<reference evidence="10 11" key="1">
    <citation type="submission" date="2019-12" db="EMBL/GenBank/DDBJ databases">
        <authorList>
            <person name="Kun Z."/>
        </authorList>
    </citation>
    <scope>NUCLEOTIDE SEQUENCE [LARGE SCALE GENOMIC DNA]</scope>
    <source>
        <strain evidence="10 11">YIM 123512</strain>
    </source>
</reference>
<dbReference type="Gene3D" id="2.70.70.10">
    <property type="entry name" value="Glucose Permease (Domain IIA)"/>
    <property type="match status" value="1"/>
</dbReference>
<evidence type="ECO:0000256" key="5">
    <source>
        <dbReference type="ARBA" id="ARBA00022833"/>
    </source>
</evidence>
<dbReference type="CDD" id="cd12797">
    <property type="entry name" value="M23_peptidase"/>
    <property type="match status" value="1"/>
</dbReference>
<dbReference type="SUPFAM" id="SSF51261">
    <property type="entry name" value="Duplicated hybrid motif"/>
    <property type="match status" value="1"/>
</dbReference>
<dbReference type="InterPro" id="IPR050570">
    <property type="entry name" value="Cell_wall_metabolism_enzyme"/>
</dbReference>
<evidence type="ECO:0000313" key="10">
    <source>
        <dbReference type="EMBL" id="MXG88444.1"/>
    </source>
</evidence>
<accession>A0A6L7F0Q8</accession>
<keyword evidence="3" id="KW-0479">Metal-binding</keyword>
<evidence type="ECO:0000256" key="2">
    <source>
        <dbReference type="ARBA" id="ARBA00022670"/>
    </source>
</evidence>
<dbReference type="RefSeq" id="WP_160874823.1">
    <property type="nucleotide sequence ID" value="NZ_WUEK01000001.1"/>
</dbReference>
<keyword evidence="5" id="KW-0862">Zinc</keyword>
<evidence type="ECO:0000259" key="9">
    <source>
        <dbReference type="Pfam" id="PF01551"/>
    </source>
</evidence>
<feature type="signal peptide" evidence="8">
    <location>
        <begin position="1"/>
        <end position="40"/>
    </location>
</feature>